<dbReference type="Pfam" id="PF14309">
    <property type="entry name" value="DUF4378"/>
    <property type="match status" value="1"/>
</dbReference>
<feature type="region of interest" description="Disordered" evidence="1">
    <location>
        <begin position="307"/>
        <end position="344"/>
    </location>
</feature>
<dbReference type="KEGG" id="osa:4332440"/>
<dbReference type="EMBL" id="AP014959">
    <property type="protein sequence ID" value="BAS83565.1"/>
    <property type="molecule type" value="Genomic_DNA"/>
</dbReference>
<dbReference type="InterPro" id="IPR032795">
    <property type="entry name" value="DUF3741-assoc"/>
</dbReference>
<dbReference type="AlphaFoldDB" id="A0A0P0VWP6"/>
<evidence type="ECO:0000313" key="5">
    <source>
        <dbReference type="EMBL" id="BAS83565.1"/>
    </source>
</evidence>
<dbReference type="FunCoup" id="A0A0P0VWP6">
    <property type="interactions" value="1810"/>
</dbReference>
<feature type="region of interest" description="Disordered" evidence="1">
    <location>
        <begin position="544"/>
        <end position="607"/>
    </location>
</feature>
<dbReference type="InterPro" id="IPR025486">
    <property type="entry name" value="DUF4378"/>
</dbReference>
<reference evidence="6" key="1">
    <citation type="journal article" date="2005" name="Nature">
        <title>The map-based sequence of the rice genome.</title>
        <authorList>
            <consortium name="International rice genome sequencing project (IRGSP)"/>
            <person name="Matsumoto T."/>
            <person name="Wu J."/>
            <person name="Kanamori H."/>
            <person name="Katayose Y."/>
            <person name="Fujisawa M."/>
            <person name="Namiki N."/>
            <person name="Mizuno H."/>
            <person name="Yamamoto K."/>
            <person name="Antonio B.A."/>
            <person name="Baba T."/>
            <person name="Sakata K."/>
            <person name="Nagamura Y."/>
            <person name="Aoki H."/>
            <person name="Arikawa K."/>
            <person name="Arita K."/>
            <person name="Bito T."/>
            <person name="Chiden Y."/>
            <person name="Fujitsuka N."/>
            <person name="Fukunaka R."/>
            <person name="Hamada M."/>
            <person name="Harada C."/>
            <person name="Hayashi A."/>
            <person name="Hijishita S."/>
            <person name="Honda M."/>
            <person name="Hosokawa S."/>
            <person name="Ichikawa Y."/>
            <person name="Idonuma A."/>
            <person name="Iijima M."/>
            <person name="Ikeda M."/>
            <person name="Ikeno M."/>
            <person name="Ito K."/>
            <person name="Ito S."/>
            <person name="Ito T."/>
            <person name="Ito Y."/>
            <person name="Ito Y."/>
            <person name="Iwabuchi A."/>
            <person name="Kamiya K."/>
            <person name="Karasawa W."/>
            <person name="Kurita K."/>
            <person name="Katagiri S."/>
            <person name="Kikuta A."/>
            <person name="Kobayashi H."/>
            <person name="Kobayashi N."/>
            <person name="Machita K."/>
            <person name="Maehara T."/>
            <person name="Masukawa M."/>
            <person name="Mizubayashi T."/>
            <person name="Mukai Y."/>
            <person name="Nagasaki H."/>
            <person name="Nagata Y."/>
            <person name="Naito S."/>
            <person name="Nakashima M."/>
            <person name="Nakama Y."/>
            <person name="Nakamichi Y."/>
            <person name="Nakamura M."/>
            <person name="Meguro A."/>
            <person name="Negishi M."/>
            <person name="Ohta I."/>
            <person name="Ohta T."/>
            <person name="Okamoto M."/>
            <person name="Ono N."/>
            <person name="Saji S."/>
            <person name="Sakaguchi M."/>
            <person name="Sakai K."/>
            <person name="Shibata M."/>
            <person name="Shimokawa T."/>
            <person name="Song J."/>
            <person name="Takazaki Y."/>
            <person name="Terasawa K."/>
            <person name="Tsugane M."/>
            <person name="Tsuji K."/>
            <person name="Ueda S."/>
            <person name="Waki K."/>
            <person name="Yamagata H."/>
            <person name="Yamamoto M."/>
            <person name="Yamamoto S."/>
            <person name="Yamane H."/>
            <person name="Yoshiki S."/>
            <person name="Yoshihara R."/>
            <person name="Yukawa K."/>
            <person name="Zhong H."/>
            <person name="Yano M."/>
            <person name="Yuan Q."/>
            <person name="Ouyang S."/>
            <person name="Liu J."/>
            <person name="Jones K.M."/>
            <person name="Gansberger K."/>
            <person name="Moffat K."/>
            <person name="Hill J."/>
            <person name="Bera J."/>
            <person name="Fadrosh D."/>
            <person name="Jin S."/>
            <person name="Johri S."/>
            <person name="Kim M."/>
            <person name="Overton L."/>
            <person name="Reardon M."/>
            <person name="Tsitrin T."/>
            <person name="Vuong H."/>
            <person name="Weaver B."/>
            <person name="Ciecko A."/>
            <person name="Tallon L."/>
            <person name="Jackson J."/>
            <person name="Pai G."/>
            <person name="Aken S.V."/>
            <person name="Utterback T."/>
            <person name="Reidmuller S."/>
            <person name="Feldblyum T."/>
            <person name="Hsiao J."/>
            <person name="Zismann V."/>
            <person name="Iobst S."/>
            <person name="de Vazeille A.R."/>
            <person name="Buell C.R."/>
            <person name="Ying K."/>
            <person name="Li Y."/>
            <person name="Lu T."/>
            <person name="Huang Y."/>
            <person name="Zhao Q."/>
            <person name="Feng Q."/>
            <person name="Zhang L."/>
            <person name="Zhu J."/>
            <person name="Weng Q."/>
            <person name="Mu J."/>
            <person name="Lu Y."/>
            <person name="Fan D."/>
            <person name="Liu Y."/>
            <person name="Guan J."/>
            <person name="Zhang Y."/>
            <person name="Yu S."/>
            <person name="Liu X."/>
            <person name="Zhang Y."/>
            <person name="Hong G."/>
            <person name="Han B."/>
            <person name="Choisne N."/>
            <person name="Demange N."/>
            <person name="Orjeda G."/>
            <person name="Samain S."/>
            <person name="Cattolico L."/>
            <person name="Pelletier E."/>
            <person name="Couloux A."/>
            <person name="Segurens B."/>
            <person name="Wincker P."/>
            <person name="D'Hont A."/>
            <person name="Scarpelli C."/>
            <person name="Weissenbach J."/>
            <person name="Salanoubat M."/>
            <person name="Quetier F."/>
            <person name="Yu Y."/>
            <person name="Kim H.R."/>
            <person name="Rambo T."/>
            <person name="Currie J."/>
            <person name="Collura K."/>
            <person name="Luo M."/>
            <person name="Yang T."/>
            <person name="Ammiraju J.S.S."/>
            <person name="Engler F."/>
            <person name="Soderlund C."/>
            <person name="Wing R.A."/>
            <person name="Palmer L.E."/>
            <person name="de la Bastide M."/>
            <person name="Spiegel L."/>
            <person name="Nascimento L."/>
            <person name="Zutavern T."/>
            <person name="O'Shaughnessy A."/>
            <person name="Dike S."/>
            <person name="Dedhia N."/>
            <person name="Preston R."/>
            <person name="Balija V."/>
            <person name="McCombie W.R."/>
            <person name="Chow T."/>
            <person name="Chen H."/>
            <person name="Chung M."/>
            <person name="Chen C."/>
            <person name="Shaw J."/>
            <person name="Wu H."/>
            <person name="Hsiao K."/>
            <person name="Chao Y."/>
            <person name="Chu M."/>
            <person name="Cheng C."/>
            <person name="Hour A."/>
            <person name="Lee P."/>
            <person name="Lin S."/>
            <person name="Lin Y."/>
            <person name="Liou J."/>
            <person name="Liu S."/>
            <person name="Hsing Y."/>
            <person name="Raghuvanshi S."/>
            <person name="Mohanty A."/>
            <person name="Bharti A.K."/>
            <person name="Gaur A."/>
            <person name="Gupta V."/>
            <person name="Kumar D."/>
            <person name="Ravi V."/>
            <person name="Vij S."/>
            <person name="Kapur A."/>
            <person name="Khurana P."/>
            <person name="Khurana P."/>
            <person name="Khurana J.P."/>
            <person name="Tyagi A.K."/>
            <person name="Gaikwad K."/>
            <person name="Singh A."/>
            <person name="Dalal V."/>
            <person name="Srivastava S."/>
            <person name="Dixit A."/>
            <person name="Pal A.K."/>
            <person name="Ghazi I.A."/>
            <person name="Yadav M."/>
            <person name="Pandit A."/>
            <person name="Bhargava A."/>
            <person name="Sureshbabu K."/>
            <person name="Batra K."/>
            <person name="Sharma T.R."/>
            <person name="Mohapatra T."/>
            <person name="Singh N.K."/>
            <person name="Messing J."/>
            <person name="Nelson A.B."/>
            <person name="Fuks G."/>
            <person name="Kavchok S."/>
            <person name="Keizer G."/>
            <person name="Linton E."/>
            <person name="Llaca V."/>
            <person name="Song R."/>
            <person name="Tanyolac B."/>
            <person name="Young S."/>
            <person name="Ho-Il K."/>
            <person name="Hahn J.H."/>
            <person name="Sangsakoo G."/>
            <person name="Vanavichit A."/>
            <person name="de Mattos Luiz.A.T."/>
            <person name="Zimmer P.D."/>
            <person name="Malone G."/>
            <person name="Dellagostin O."/>
            <person name="de Oliveira A.C."/>
            <person name="Bevan M."/>
            <person name="Bancroft I."/>
            <person name="Minx P."/>
            <person name="Cordum H."/>
            <person name="Wilson R."/>
            <person name="Cheng Z."/>
            <person name="Jin W."/>
            <person name="Jiang J."/>
            <person name="Leong S.A."/>
            <person name="Iwama H."/>
            <person name="Gojobori T."/>
            <person name="Itoh T."/>
            <person name="Niimura Y."/>
            <person name="Fujii Y."/>
            <person name="Habara T."/>
            <person name="Sakai H."/>
            <person name="Sato Y."/>
            <person name="Wilson G."/>
            <person name="Kumar K."/>
            <person name="McCouch S."/>
            <person name="Juretic N."/>
            <person name="Hoen D."/>
            <person name="Wright S."/>
            <person name="Bruskiewich R."/>
            <person name="Bureau T."/>
            <person name="Miyao A."/>
            <person name="Hirochika H."/>
            <person name="Nishikawa T."/>
            <person name="Kadowaki K."/>
            <person name="Sugiura M."/>
            <person name="Burr B."/>
            <person name="Sasaki T."/>
        </authorList>
    </citation>
    <scope>NUCLEOTIDE SEQUENCE [LARGE SCALE GENOMIC DNA]</scope>
    <source>
        <strain evidence="6">cv. Nipponbare</strain>
    </source>
</reference>
<gene>
    <name evidence="5" type="ordered locus">Os03g0280700</name>
    <name evidence="5" type="ORF">OSNPB_030280700</name>
</gene>
<dbReference type="Pfam" id="PF14383">
    <property type="entry name" value="VARLMGL"/>
    <property type="match status" value="1"/>
</dbReference>
<feature type="domain" description="DUF4378" evidence="3">
    <location>
        <begin position="890"/>
        <end position="1037"/>
    </location>
</feature>
<feature type="compositionally biased region" description="Basic and acidic residues" evidence="1">
    <location>
        <begin position="553"/>
        <end position="562"/>
    </location>
</feature>
<evidence type="ECO:0000259" key="2">
    <source>
        <dbReference type="Pfam" id="PF12552"/>
    </source>
</evidence>
<feature type="region of interest" description="Disordered" evidence="1">
    <location>
        <begin position="186"/>
        <end position="208"/>
    </location>
</feature>
<feature type="compositionally biased region" description="Polar residues" evidence="1">
    <location>
        <begin position="563"/>
        <end position="576"/>
    </location>
</feature>
<evidence type="ECO:0000313" key="6">
    <source>
        <dbReference type="Proteomes" id="UP000059680"/>
    </source>
</evidence>
<dbReference type="Proteomes" id="UP000059680">
    <property type="component" value="Chromosome 3"/>
</dbReference>
<dbReference type="OMA" id="FTDPHPW"/>
<feature type="region of interest" description="Disordered" evidence="1">
    <location>
        <begin position="855"/>
        <end position="880"/>
    </location>
</feature>
<evidence type="ECO:0000256" key="1">
    <source>
        <dbReference type="SAM" id="MobiDB-lite"/>
    </source>
</evidence>
<accession>A0A0P0VWP6</accession>
<evidence type="ECO:0000259" key="3">
    <source>
        <dbReference type="Pfam" id="PF14309"/>
    </source>
</evidence>
<dbReference type="OrthoDB" id="1925259at2759"/>
<reference evidence="5 6" key="3">
    <citation type="journal article" date="2013" name="Rice">
        <title>Improvement of the Oryza sativa Nipponbare reference genome using next generation sequence and optical map data.</title>
        <authorList>
            <person name="Kawahara Y."/>
            <person name="de la Bastide M."/>
            <person name="Hamilton J.P."/>
            <person name="Kanamori H."/>
            <person name="McCombie W.R."/>
            <person name="Ouyang S."/>
            <person name="Schwartz D.C."/>
            <person name="Tanaka T."/>
            <person name="Wu J."/>
            <person name="Zhou S."/>
            <person name="Childs K.L."/>
            <person name="Davidson R.M."/>
            <person name="Lin H."/>
            <person name="Quesada-Ocampo L."/>
            <person name="Vaillancourt B."/>
            <person name="Sakai H."/>
            <person name="Lee S.S."/>
            <person name="Kim J."/>
            <person name="Numa H."/>
            <person name="Itoh T."/>
            <person name="Buell C.R."/>
            <person name="Matsumoto T."/>
        </authorList>
    </citation>
    <scope>NUCLEOTIDE SEQUENCE [LARGE SCALE GENOMIC DNA]</scope>
    <source>
        <strain evidence="6">cv. Nipponbare</strain>
    </source>
</reference>
<feature type="domain" description="DUF3741" evidence="4">
    <location>
        <begin position="112"/>
        <end position="127"/>
    </location>
</feature>
<dbReference type="InParanoid" id="A0A0P0VWP6"/>
<feature type="domain" description="DUF3741" evidence="2">
    <location>
        <begin position="212"/>
        <end position="253"/>
    </location>
</feature>
<dbReference type="InterPro" id="IPR022212">
    <property type="entry name" value="DUF3741"/>
</dbReference>
<dbReference type="PaxDb" id="39947-A0A0P0VWP6"/>
<feature type="compositionally biased region" description="Acidic residues" evidence="1">
    <location>
        <begin position="855"/>
        <end position="868"/>
    </location>
</feature>
<keyword evidence="6" id="KW-1185">Reference proteome</keyword>
<dbReference type="Gramene" id="Os03t0280700-01">
    <property type="protein sequence ID" value="Os03t0280700-01"/>
    <property type="gene ID" value="Os03g0280700"/>
</dbReference>
<feature type="compositionally biased region" description="Polar residues" evidence="1">
    <location>
        <begin position="314"/>
        <end position="324"/>
    </location>
</feature>
<sequence>MSGGGLVAAASSSRGLQTTPGMAGIGRGRSRRRGEAGEGWMERNAAAGSTSPAAVDHRGTVLRKQTSNPGMLSDSMLAAGNWRSKSKKASGTPMKTLIDEEFSKDVNARHTSPGVVGRLMGLDSLPSFGANNQHRYAQSHAEKSSPCCAHERRSFSEYIPHRRSTDEMPEVKDVFEVMEATRMKIHRSPRSKNENVTSTFGKTGSPDLDQMRQKLMDAKRLSTDESLQISEELSETLDVLASNKDLLLQFLQKLDPIVKRDLHDHDSPSSTANCITILKPSRRNQFTDTDNIYSQDKGAESYFYKQKEVEHSQSRPYTKLPNQSPKEDSGSLRQKLSRSSHQEISDKRVCSTRIVVLKPSLDKAQDIEGAFALRNELSRFDFRRHKPCHGDAMWSPCTEEYIGPLRDSETFDDVAKGSKEIARGVMKQMRSARGVGTRKHIFKPETSTFVSDERSQPLSSRSNVKSSEVFHRSSELHDGYASSSFTSSPSYSTETKVSREAKKHLSNRWKATHRYQHQADKNNGFSMLGDMLALSDQEASKVATQKISNRKYPKGESQKDRMTSTCNSPLGISSNDGWRDVATGSLPRSKSLPTPFNRGVQKSNNRKRTGRHNEFSMLKDVLKVGPYDSEHACNSRNRKSLFQDATFHSDGADRVSSDNEERAIIEREIHVNSEEPINGIALANSSKGTLLHPSNPDNELDTVYYLDTSPVVPGQKKELCSPDRQNQQIHQQSPIESDDHLLVPRLNISMTQAEGIEQHQCDDNPVCNFEEKSVSAMRIDDHQSDGNQVPWMIPQTGSESPVSSDKDDQQSPVSVLESSLDAEDIYSGDFEKISADLQGLRMQLRLLKMEATDSADDTELISSDDELTTESQPLPDKEISPTFRDEEERDFSYVLDMLIVLGINTANRDQLLDMCYLSECPAGSDVFDVLENKYNSLILWPSPERKLLFDLTNDVIADIITSVMQHSSKGLSWSCSSRLDQEGFVEVVWQRVVELRQEMEYAHEGLFMDLGWVGSEDGIDLVASEVGKMVHEDLLQETISEFLGVTKSAMICGWNEP</sequence>
<feature type="region of interest" description="Disordered" evidence="1">
    <location>
        <begin position="782"/>
        <end position="817"/>
    </location>
</feature>
<proteinExistence type="predicted"/>
<organism evidence="5 6">
    <name type="scientific">Oryza sativa subsp. japonica</name>
    <name type="common">Rice</name>
    <dbReference type="NCBI Taxonomy" id="39947"/>
    <lineage>
        <taxon>Eukaryota</taxon>
        <taxon>Viridiplantae</taxon>
        <taxon>Streptophyta</taxon>
        <taxon>Embryophyta</taxon>
        <taxon>Tracheophyta</taxon>
        <taxon>Spermatophyta</taxon>
        <taxon>Magnoliopsida</taxon>
        <taxon>Liliopsida</taxon>
        <taxon>Poales</taxon>
        <taxon>Poaceae</taxon>
        <taxon>BOP clade</taxon>
        <taxon>Oryzoideae</taxon>
        <taxon>Oryzeae</taxon>
        <taxon>Oryzinae</taxon>
        <taxon>Oryza</taxon>
        <taxon>Oryza sativa</taxon>
    </lineage>
</organism>
<evidence type="ECO:0000259" key="4">
    <source>
        <dbReference type="Pfam" id="PF14383"/>
    </source>
</evidence>
<feature type="region of interest" description="Disordered" evidence="1">
    <location>
        <begin position="717"/>
        <end position="739"/>
    </location>
</feature>
<dbReference type="eggNOG" id="ENOG502QSHY">
    <property type="taxonomic scope" value="Eukaryota"/>
</dbReference>
<dbReference type="PANTHER" id="PTHR46836:SF8">
    <property type="entry name" value="AFADIN"/>
    <property type="match status" value="1"/>
</dbReference>
<dbReference type="Pfam" id="PF12552">
    <property type="entry name" value="DUF3741"/>
    <property type="match status" value="1"/>
</dbReference>
<reference evidence="5 6" key="2">
    <citation type="journal article" date="2013" name="Plant Cell Physiol.">
        <title>Rice Annotation Project Database (RAP-DB): an integrative and interactive database for rice genomics.</title>
        <authorList>
            <person name="Sakai H."/>
            <person name="Lee S.S."/>
            <person name="Tanaka T."/>
            <person name="Numa H."/>
            <person name="Kim J."/>
            <person name="Kawahara Y."/>
            <person name="Wakimoto H."/>
            <person name="Yang C.C."/>
            <person name="Iwamoto M."/>
            <person name="Abe T."/>
            <person name="Yamada Y."/>
            <person name="Muto A."/>
            <person name="Inokuchi H."/>
            <person name="Ikemura T."/>
            <person name="Matsumoto T."/>
            <person name="Sasaki T."/>
            <person name="Itoh T."/>
        </authorList>
    </citation>
    <scope>NUCLEOTIDE SEQUENCE [LARGE SCALE GENOMIC DNA]</scope>
    <source>
        <strain evidence="6">cv. Nipponbare</strain>
    </source>
</reference>
<feature type="compositionally biased region" description="Polar residues" evidence="1">
    <location>
        <begin position="723"/>
        <end position="735"/>
    </location>
</feature>
<dbReference type="PANTHER" id="PTHR46836">
    <property type="entry name" value="AFADIN"/>
    <property type="match status" value="1"/>
</dbReference>
<name>A0A0P0VWP6_ORYSJ</name>
<feature type="region of interest" description="Disordered" evidence="1">
    <location>
        <begin position="1"/>
        <end position="58"/>
    </location>
</feature>
<protein>
    <submittedName>
        <fullName evidence="5">Os03g0280700 protein</fullName>
    </submittedName>
</protein>
<feature type="region of interest" description="Disordered" evidence="1">
    <location>
        <begin position="446"/>
        <end position="466"/>
    </location>
</feature>